<evidence type="ECO:0000256" key="1">
    <source>
        <dbReference type="ARBA" id="ARBA00006700"/>
    </source>
</evidence>
<dbReference type="GO" id="GO:1990904">
    <property type="term" value="C:ribonucleoprotein complex"/>
    <property type="evidence" value="ECO:0007669"/>
    <property type="project" value="UniProtKB-KW"/>
</dbReference>
<evidence type="ECO:0000256" key="4">
    <source>
        <dbReference type="ARBA" id="ARBA00035481"/>
    </source>
</evidence>
<dbReference type="Pfam" id="PF00276">
    <property type="entry name" value="Ribosomal_L23"/>
    <property type="match status" value="1"/>
</dbReference>
<dbReference type="AlphaFoldDB" id="A0A1G2NG59"/>
<dbReference type="EMBL" id="MHRX01000012">
    <property type="protein sequence ID" value="OHA34332.1"/>
    <property type="molecule type" value="Genomic_DNA"/>
</dbReference>
<dbReference type="GO" id="GO:0005840">
    <property type="term" value="C:ribosome"/>
    <property type="evidence" value="ECO:0007669"/>
    <property type="project" value="UniProtKB-KW"/>
</dbReference>
<keyword evidence="2 5" id="KW-0689">Ribosomal protein</keyword>
<dbReference type="GO" id="GO:0003735">
    <property type="term" value="F:structural constituent of ribosome"/>
    <property type="evidence" value="ECO:0007669"/>
    <property type="project" value="InterPro"/>
</dbReference>
<evidence type="ECO:0000313" key="5">
    <source>
        <dbReference type="EMBL" id="OHA34332.1"/>
    </source>
</evidence>
<protein>
    <recommendedName>
        <fullName evidence="4">50S ribosomal protein L23</fullName>
    </recommendedName>
</protein>
<accession>A0A1G2NG59</accession>
<evidence type="ECO:0000256" key="2">
    <source>
        <dbReference type="ARBA" id="ARBA00022980"/>
    </source>
</evidence>
<proteinExistence type="inferred from homology"/>
<dbReference type="STRING" id="1802319.A2928_02340"/>
<dbReference type="Proteomes" id="UP000176221">
    <property type="component" value="Unassembled WGS sequence"/>
</dbReference>
<gene>
    <name evidence="5" type="ORF">A2928_02340</name>
</gene>
<dbReference type="GO" id="GO:0006412">
    <property type="term" value="P:translation"/>
    <property type="evidence" value="ECO:0007669"/>
    <property type="project" value="InterPro"/>
</dbReference>
<dbReference type="InterPro" id="IPR013025">
    <property type="entry name" value="Ribosomal_uL23-like"/>
</dbReference>
<sequence length="80" mass="8875">MTEKGTLLVEKHTYVFNVAPDSDSRTIARAVEALYKVKPVAVRVVAIPGKRMWVRGKQGKTARGKKAYVTLKKGEVIDFA</sequence>
<reference evidence="5 6" key="1">
    <citation type="journal article" date="2016" name="Nat. Commun.">
        <title>Thousands of microbial genomes shed light on interconnected biogeochemical processes in an aquifer system.</title>
        <authorList>
            <person name="Anantharaman K."/>
            <person name="Brown C.T."/>
            <person name="Hug L.A."/>
            <person name="Sharon I."/>
            <person name="Castelle C.J."/>
            <person name="Probst A.J."/>
            <person name="Thomas B.C."/>
            <person name="Singh A."/>
            <person name="Wilkins M.J."/>
            <person name="Karaoz U."/>
            <person name="Brodie E.L."/>
            <person name="Williams K.H."/>
            <person name="Hubbard S.S."/>
            <person name="Banfield J.F."/>
        </authorList>
    </citation>
    <scope>NUCLEOTIDE SEQUENCE [LARGE SCALE GENOMIC DNA]</scope>
</reference>
<comment type="similarity">
    <text evidence="1">Belongs to the universal ribosomal protein uL23 family.</text>
</comment>
<evidence type="ECO:0000313" key="6">
    <source>
        <dbReference type="Proteomes" id="UP000176221"/>
    </source>
</evidence>
<dbReference type="InterPro" id="IPR012678">
    <property type="entry name" value="Ribosomal_uL23/eL15/eS24_sf"/>
</dbReference>
<dbReference type="InterPro" id="IPR012677">
    <property type="entry name" value="Nucleotide-bd_a/b_plait_sf"/>
</dbReference>
<dbReference type="SUPFAM" id="SSF54189">
    <property type="entry name" value="Ribosomal proteins S24e, L23 and L15e"/>
    <property type="match status" value="1"/>
</dbReference>
<evidence type="ECO:0000256" key="3">
    <source>
        <dbReference type="ARBA" id="ARBA00023274"/>
    </source>
</evidence>
<keyword evidence="3" id="KW-0687">Ribonucleoprotein</keyword>
<name>A0A1G2NG59_9BACT</name>
<dbReference type="Gene3D" id="3.30.70.330">
    <property type="match status" value="1"/>
</dbReference>
<organism evidence="5 6">
    <name type="scientific">Candidatus Taylorbacteria bacterium RIFCSPLOWO2_01_FULL_45_15b</name>
    <dbReference type="NCBI Taxonomy" id="1802319"/>
    <lineage>
        <taxon>Bacteria</taxon>
        <taxon>Candidatus Tayloriibacteriota</taxon>
    </lineage>
</organism>
<comment type="caution">
    <text evidence="5">The sequence shown here is derived from an EMBL/GenBank/DDBJ whole genome shotgun (WGS) entry which is preliminary data.</text>
</comment>